<proteinExistence type="predicted"/>
<dbReference type="RefSeq" id="WP_237958834.1">
    <property type="nucleotide sequence ID" value="NZ_JAKNDZ010000006.1"/>
</dbReference>
<dbReference type="Proteomes" id="UP001181347">
    <property type="component" value="Unassembled WGS sequence"/>
</dbReference>
<dbReference type="EMBL" id="JAWDES010000004">
    <property type="protein sequence ID" value="MDU0259035.1"/>
    <property type="molecule type" value="Genomic_DNA"/>
</dbReference>
<accession>A0AAE4RWC5</accession>
<organism evidence="1 2">
    <name type="scientific">Alistipes finegoldii</name>
    <dbReference type="NCBI Taxonomy" id="214856"/>
    <lineage>
        <taxon>Bacteria</taxon>
        <taxon>Pseudomonadati</taxon>
        <taxon>Bacteroidota</taxon>
        <taxon>Bacteroidia</taxon>
        <taxon>Bacteroidales</taxon>
        <taxon>Rikenellaceae</taxon>
        <taxon>Alistipes</taxon>
    </lineage>
</organism>
<sequence>MSTKARIGVRLPDGKIKSIHIWRDGHPDTLGEMLSAHYNTLESAMALVERGNIIDVEARLEECRFEKSNERCETEPRIYKTVAAYEREIEEDICYKYLYRDGKWEYRAVD</sequence>
<reference evidence="1" key="1">
    <citation type="submission" date="2023-10" db="EMBL/GenBank/DDBJ databases">
        <title>Genome Sequence of the Bacteria from From Gut Wall in Crohn's Disease.</title>
        <authorList>
            <person name="Rodriguez-Palacios A."/>
        </authorList>
    </citation>
    <scope>NUCLEOTIDE SEQUENCE</scope>
    <source>
        <strain evidence="1">CavFT-hAR58</strain>
    </source>
</reference>
<protein>
    <submittedName>
        <fullName evidence="1">Uncharacterized protein</fullName>
    </submittedName>
</protein>
<evidence type="ECO:0000313" key="2">
    <source>
        <dbReference type="Proteomes" id="UP001181347"/>
    </source>
</evidence>
<comment type="caution">
    <text evidence="1">The sequence shown here is derived from an EMBL/GenBank/DDBJ whole genome shotgun (WGS) entry which is preliminary data.</text>
</comment>
<dbReference type="AlphaFoldDB" id="A0AAE4RWC5"/>
<name>A0AAE4RWC5_9BACT</name>
<gene>
    <name evidence="1" type="ORF">RVH17_02740</name>
</gene>
<evidence type="ECO:0000313" key="1">
    <source>
        <dbReference type="EMBL" id="MDU0259035.1"/>
    </source>
</evidence>